<dbReference type="AlphaFoldDB" id="A0A5J9WIN9"/>
<gene>
    <name evidence="1" type="ORF">EJB05_07785</name>
</gene>
<keyword evidence="2" id="KW-1185">Reference proteome</keyword>
<proteinExistence type="predicted"/>
<protein>
    <submittedName>
        <fullName evidence="1">Uncharacterized protein</fullName>
    </submittedName>
</protein>
<reference evidence="1 2" key="1">
    <citation type="journal article" date="2019" name="Sci. Rep.">
        <title>A high-quality genome of Eragrostis curvula grass provides insights into Poaceae evolution and supports new strategies to enhance forage quality.</title>
        <authorList>
            <person name="Carballo J."/>
            <person name="Santos B.A.C.M."/>
            <person name="Zappacosta D."/>
            <person name="Garbus I."/>
            <person name="Selva J.P."/>
            <person name="Gallo C.A."/>
            <person name="Diaz A."/>
            <person name="Albertini E."/>
            <person name="Caccamo M."/>
            <person name="Echenique V."/>
        </authorList>
    </citation>
    <scope>NUCLEOTIDE SEQUENCE [LARGE SCALE GENOMIC DNA]</scope>
    <source>
        <strain evidence="2">cv. Victoria</strain>
        <tissue evidence="1">Leaf</tissue>
    </source>
</reference>
<dbReference type="EMBL" id="RWGY01000004">
    <property type="protein sequence ID" value="TVU48159.1"/>
    <property type="molecule type" value="Genomic_DNA"/>
</dbReference>
<dbReference type="Gramene" id="TVU48159">
    <property type="protein sequence ID" value="TVU48159"/>
    <property type="gene ID" value="EJB05_07785"/>
</dbReference>
<name>A0A5J9WIN9_9POAL</name>
<organism evidence="1 2">
    <name type="scientific">Eragrostis curvula</name>
    <name type="common">weeping love grass</name>
    <dbReference type="NCBI Taxonomy" id="38414"/>
    <lineage>
        <taxon>Eukaryota</taxon>
        <taxon>Viridiplantae</taxon>
        <taxon>Streptophyta</taxon>
        <taxon>Embryophyta</taxon>
        <taxon>Tracheophyta</taxon>
        <taxon>Spermatophyta</taxon>
        <taxon>Magnoliopsida</taxon>
        <taxon>Liliopsida</taxon>
        <taxon>Poales</taxon>
        <taxon>Poaceae</taxon>
        <taxon>PACMAD clade</taxon>
        <taxon>Chloridoideae</taxon>
        <taxon>Eragrostideae</taxon>
        <taxon>Eragrostidinae</taxon>
        <taxon>Eragrostis</taxon>
    </lineage>
</organism>
<dbReference type="Proteomes" id="UP000324897">
    <property type="component" value="Chromosome 5"/>
</dbReference>
<accession>A0A5J9WIN9</accession>
<sequence>NNQTPTWRIDQDEPKAVASMMEQNLDEPNMLAIKTLGVHSSVT</sequence>
<feature type="non-terminal residue" evidence="1">
    <location>
        <position position="1"/>
    </location>
</feature>
<comment type="caution">
    <text evidence="1">The sequence shown here is derived from an EMBL/GenBank/DDBJ whole genome shotgun (WGS) entry which is preliminary data.</text>
</comment>
<evidence type="ECO:0000313" key="2">
    <source>
        <dbReference type="Proteomes" id="UP000324897"/>
    </source>
</evidence>
<evidence type="ECO:0000313" key="1">
    <source>
        <dbReference type="EMBL" id="TVU48159.1"/>
    </source>
</evidence>